<organism evidence="1 2">
    <name type="scientific">Streptomyces sviceus (strain ATCC 29083 / DSM 924 / JCM 4929 / NBRC 13980 / NCIMB 11184 / NRRL 5439 / UC 5370)</name>
    <dbReference type="NCBI Taxonomy" id="463191"/>
    <lineage>
        <taxon>Bacteria</taxon>
        <taxon>Bacillati</taxon>
        <taxon>Actinomycetota</taxon>
        <taxon>Actinomycetes</taxon>
        <taxon>Kitasatosporales</taxon>
        <taxon>Streptomycetaceae</taxon>
        <taxon>Streptomyces</taxon>
    </lineage>
</organism>
<evidence type="ECO:0000313" key="2">
    <source>
        <dbReference type="Proteomes" id="UP000002785"/>
    </source>
</evidence>
<evidence type="ECO:0000313" key="1">
    <source>
        <dbReference type="EMBL" id="EFH28979.1"/>
    </source>
</evidence>
<proteinExistence type="predicted"/>
<reference evidence="1" key="1">
    <citation type="submission" date="2009-10" db="EMBL/GenBank/DDBJ databases">
        <title>The genome sequence of Streptomyces sviceus strain ATCC 29083.</title>
        <authorList>
            <consortium name="The Broad Institute Genome Sequencing Platform"/>
            <consortium name="Broad Institute Microbial Sequencing Center"/>
            <person name="Fischbach M."/>
            <person name="Godfrey P."/>
            <person name="Ward D."/>
            <person name="Young S."/>
            <person name="Zeng Q."/>
            <person name="Koehrsen M."/>
            <person name="Alvarado L."/>
            <person name="Berlin A.M."/>
            <person name="Bochicchio J."/>
            <person name="Borenstein D."/>
            <person name="Chapman S.B."/>
            <person name="Chen Z."/>
            <person name="Engels R."/>
            <person name="Freedman E."/>
            <person name="Gellesch M."/>
            <person name="Goldberg J."/>
            <person name="Griggs A."/>
            <person name="Gujja S."/>
            <person name="Heilman E.R."/>
            <person name="Heiman D.I."/>
            <person name="Hepburn T.A."/>
            <person name="Howarth C."/>
            <person name="Jen D."/>
            <person name="Larson L."/>
            <person name="Lewis B."/>
            <person name="Mehta T."/>
            <person name="Park D."/>
            <person name="Pearson M."/>
            <person name="Richards J."/>
            <person name="Roberts A."/>
            <person name="Saif S."/>
            <person name="Shea T.D."/>
            <person name="Shenoy N."/>
            <person name="Sisk P."/>
            <person name="Stolte C."/>
            <person name="Sykes S.N."/>
            <person name="Thomson T."/>
            <person name="Walk T."/>
            <person name="White J."/>
            <person name="Yandava C."/>
            <person name="Straight P."/>
            <person name="Clardy J."/>
            <person name="Hung D."/>
            <person name="Kolter R."/>
            <person name="Mekalanos J."/>
            <person name="Walker S."/>
            <person name="Walsh C.T."/>
            <person name="Wieland-Brown L.C."/>
            <person name="Haas B."/>
            <person name="Nusbaum C."/>
            <person name="Birren B."/>
        </authorList>
    </citation>
    <scope>NUCLEOTIDE SEQUENCE [LARGE SCALE GENOMIC DNA]</scope>
    <source>
        <strain evidence="1">ATCC 29083</strain>
    </source>
</reference>
<name>D6XB30_STRX2</name>
<sequence>MRGTPCGLTRLGCLERYAAREVFNLVRTVSTDPVIRASVTDERVGRVSETPMNTLQFRFDGPEDAPVLILGPSLGTTWHMS</sequence>
<dbReference type="AlphaFoldDB" id="D6XB30"/>
<protein>
    <recommendedName>
        <fullName evidence="3">3-oxoadipate enol-lactonase</fullName>
    </recommendedName>
</protein>
<keyword evidence="2" id="KW-1185">Reference proteome</keyword>
<dbReference type="Proteomes" id="UP000002785">
    <property type="component" value="Chromosome"/>
</dbReference>
<evidence type="ECO:0008006" key="3">
    <source>
        <dbReference type="Google" id="ProtNLM"/>
    </source>
</evidence>
<gene>
    <name evidence="1" type="ORF">SSEG_11233</name>
</gene>
<accession>D6XB30</accession>
<dbReference type="EMBL" id="CM000951">
    <property type="protein sequence ID" value="EFH28979.1"/>
    <property type="molecule type" value="Genomic_DNA"/>
</dbReference>
<dbReference type="HOGENOM" id="CLU_2572510_0_0_11"/>